<evidence type="ECO:0000313" key="1">
    <source>
        <dbReference type="EMBL" id="PKU45937.1"/>
    </source>
</evidence>
<dbReference type="AlphaFoldDB" id="A0A2I0UIP8"/>
<proteinExistence type="predicted"/>
<name>A0A2I0UIP8_LIMLA</name>
<accession>A0A2I0UIP8</accession>
<keyword evidence="2" id="KW-1185">Reference proteome</keyword>
<dbReference type="EMBL" id="KZ505736">
    <property type="protein sequence ID" value="PKU45937.1"/>
    <property type="molecule type" value="Genomic_DNA"/>
</dbReference>
<reference evidence="2" key="1">
    <citation type="submission" date="2017-11" db="EMBL/GenBank/DDBJ databases">
        <authorList>
            <person name="Lima N.C."/>
            <person name="Parody-Merino A.M."/>
            <person name="Battley P.F."/>
            <person name="Fidler A.E."/>
            <person name="Prosdocimi F."/>
        </authorList>
    </citation>
    <scope>NUCLEOTIDE SEQUENCE [LARGE SCALE GENOMIC DNA]</scope>
</reference>
<evidence type="ECO:0000313" key="2">
    <source>
        <dbReference type="Proteomes" id="UP000233556"/>
    </source>
</evidence>
<dbReference type="Proteomes" id="UP000233556">
    <property type="component" value="Unassembled WGS sequence"/>
</dbReference>
<protein>
    <submittedName>
        <fullName evidence="1">Uncharacterized protein</fullName>
    </submittedName>
</protein>
<reference evidence="2" key="2">
    <citation type="submission" date="2017-12" db="EMBL/GenBank/DDBJ databases">
        <title>Genome sequence of the Bar-tailed Godwit (Limosa lapponica baueri).</title>
        <authorList>
            <person name="Lima N.C.B."/>
            <person name="Parody-Merino A.M."/>
            <person name="Battley P.F."/>
            <person name="Fidler A.E."/>
            <person name="Prosdocimi F."/>
        </authorList>
    </citation>
    <scope>NUCLEOTIDE SEQUENCE [LARGE SCALE GENOMIC DNA]</scope>
</reference>
<gene>
    <name evidence="1" type="ORF">llap_3772</name>
</gene>
<organism evidence="1 2">
    <name type="scientific">Limosa lapponica baueri</name>
    <dbReference type="NCBI Taxonomy" id="1758121"/>
    <lineage>
        <taxon>Eukaryota</taxon>
        <taxon>Metazoa</taxon>
        <taxon>Chordata</taxon>
        <taxon>Craniata</taxon>
        <taxon>Vertebrata</taxon>
        <taxon>Euteleostomi</taxon>
        <taxon>Archelosauria</taxon>
        <taxon>Archosauria</taxon>
        <taxon>Dinosauria</taxon>
        <taxon>Saurischia</taxon>
        <taxon>Theropoda</taxon>
        <taxon>Coelurosauria</taxon>
        <taxon>Aves</taxon>
        <taxon>Neognathae</taxon>
        <taxon>Neoaves</taxon>
        <taxon>Charadriiformes</taxon>
        <taxon>Scolopacidae</taxon>
        <taxon>Limosa</taxon>
    </lineage>
</organism>
<sequence length="149" mass="16844">MESAGLRNVPSKSRFWSRTTYLEYSPENKQKEGLLLAPYFTLKFDLATDFRFVLFMQLTVTVAVVECEKERTPTPDTSLWLGGGEGLEEKGELLSTCQILPTFLQPDSPIRGEEEKITPNEQRLQSFVVIDYLVLLNSAQLRGISIPAL</sequence>